<evidence type="ECO:0000259" key="4">
    <source>
        <dbReference type="PROSITE" id="PS50932"/>
    </source>
</evidence>
<dbReference type="SMART" id="SM00354">
    <property type="entry name" value="HTH_LACI"/>
    <property type="match status" value="1"/>
</dbReference>
<dbReference type="RefSeq" id="WP_018029491.1">
    <property type="nucleotide sequence ID" value="NZ_JBCLUB010000001.1"/>
</dbReference>
<dbReference type="Proteomes" id="UP000249495">
    <property type="component" value="Chromosome 1"/>
</dbReference>
<dbReference type="InterPro" id="IPR000843">
    <property type="entry name" value="HTH_LacI"/>
</dbReference>
<accession>A0A2X3W2T2</accession>
<keyword evidence="2" id="KW-0238">DNA-binding</keyword>
<evidence type="ECO:0000313" key="7">
    <source>
        <dbReference type="Proteomes" id="UP000249495"/>
    </source>
</evidence>
<dbReference type="GO" id="GO:0003700">
    <property type="term" value="F:DNA-binding transcription factor activity"/>
    <property type="evidence" value="ECO:0007669"/>
    <property type="project" value="TreeGrafter"/>
</dbReference>
<keyword evidence="1" id="KW-0805">Transcription regulation</keyword>
<dbReference type="STRING" id="1123303.GCA_000372425_00162"/>
<dbReference type="InterPro" id="IPR001387">
    <property type="entry name" value="Cro/C1-type_HTH"/>
</dbReference>
<gene>
    <name evidence="6" type="primary">malR_1</name>
    <name evidence="6" type="ORF">NCTC12278_00629</name>
</gene>
<evidence type="ECO:0000256" key="1">
    <source>
        <dbReference type="ARBA" id="ARBA00023015"/>
    </source>
</evidence>
<feature type="domain" description="HTH cro/C1-type" evidence="5">
    <location>
        <begin position="3"/>
        <end position="46"/>
    </location>
</feature>
<feature type="domain" description="HTH lacI-type" evidence="4">
    <location>
        <begin position="2"/>
        <end position="56"/>
    </location>
</feature>
<dbReference type="AlphaFoldDB" id="A0A2X3W2T2"/>
<evidence type="ECO:0000256" key="3">
    <source>
        <dbReference type="ARBA" id="ARBA00023163"/>
    </source>
</evidence>
<keyword evidence="7" id="KW-1185">Reference proteome</keyword>
<dbReference type="OrthoDB" id="9788209at2"/>
<organism evidence="6 7">
    <name type="scientific">Streptococcus ferus</name>
    <dbReference type="NCBI Taxonomy" id="1345"/>
    <lineage>
        <taxon>Bacteria</taxon>
        <taxon>Bacillati</taxon>
        <taxon>Bacillota</taxon>
        <taxon>Bacilli</taxon>
        <taxon>Lactobacillales</taxon>
        <taxon>Streptococcaceae</taxon>
        <taxon>Streptococcus</taxon>
    </lineage>
</organism>
<dbReference type="Pfam" id="PF00356">
    <property type="entry name" value="LacI"/>
    <property type="match status" value="1"/>
</dbReference>
<dbReference type="PROSITE" id="PS50943">
    <property type="entry name" value="HTH_CROC1"/>
    <property type="match status" value="1"/>
</dbReference>
<dbReference type="PANTHER" id="PTHR30146:SF109">
    <property type="entry name" value="HTH-TYPE TRANSCRIPTIONAL REGULATOR GALS"/>
    <property type="match status" value="1"/>
</dbReference>
<dbReference type="SUPFAM" id="SSF53822">
    <property type="entry name" value="Periplasmic binding protein-like I"/>
    <property type="match status" value="1"/>
</dbReference>
<dbReference type="KEGG" id="sfer:NCTC12278_00629"/>
<protein>
    <submittedName>
        <fullName evidence="6">Maltose operon transcriptional repressor</fullName>
    </submittedName>
</protein>
<dbReference type="PROSITE" id="PS50932">
    <property type="entry name" value="HTH_LACI_2"/>
    <property type="match status" value="1"/>
</dbReference>
<proteinExistence type="predicted"/>
<dbReference type="CDD" id="cd01392">
    <property type="entry name" value="HTH_LacI"/>
    <property type="match status" value="1"/>
</dbReference>
<dbReference type="Gene3D" id="1.10.260.40">
    <property type="entry name" value="lambda repressor-like DNA-binding domains"/>
    <property type="match status" value="1"/>
</dbReference>
<evidence type="ECO:0000256" key="2">
    <source>
        <dbReference type="ARBA" id="ARBA00023125"/>
    </source>
</evidence>
<evidence type="ECO:0000259" key="5">
    <source>
        <dbReference type="PROSITE" id="PS50943"/>
    </source>
</evidence>
<sequence length="341" mass="38482">MVTIKDVAEKAGVNPSTVSRALKDSSSISQKTKEKVKKAMSDLGYVPNLAAQMLASGLTYSVGVVLPPLITPDRASDPFFMEILTAINDEARKNDFTVSIATSDTITELKEQVQLMHRQKRVDGFIVLYSEEDDPVRNFLMKNKIPFVIVGAPVAYSNETTYIDNDNQLMAKTAVDYLYQMGHERILFVTNDQESEIFLERYIGYQKGIVKLKLPSFDSLLFDHRDPEVLEQFITEIKNNRITGLVVIGDVLSVKIIQLLSYHGIKVPDDVSIVSFNNSTYAKIFHPYLTTFDINVNSLGRTSLRQLLAIIKHQEQNEKVIVPFTLKKRESVRNIKGTEKS</sequence>
<dbReference type="CDD" id="cd06294">
    <property type="entry name" value="PBP1_MalR-like"/>
    <property type="match status" value="1"/>
</dbReference>
<dbReference type="PANTHER" id="PTHR30146">
    <property type="entry name" value="LACI-RELATED TRANSCRIPTIONAL REPRESSOR"/>
    <property type="match status" value="1"/>
</dbReference>
<dbReference type="Pfam" id="PF13377">
    <property type="entry name" value="Peripla_BP_3"/>
    <property type="match status" value="1"/>
</dbReference>
<name>A0A2X3W2T2_9STRE</name>
<dbReference type="GO" id="GO:0000976">
    <property type="term" value="F:transcription cis-regulatory region binding"/>
    <property type="evidence" value="ECO:0007669"/>
    <property type="project" value="TreeGrafter"/>
</dbReference>
<evidence type="ECO:0000313" key="6">
    <source>
        <dbReference type="EMBL" id="SQF39917.1"/>
    </source>
</evidence>
<keyword evidence="3" id="KW-0804">Transcription</keyword>
<dbReference type="InterPro" id="IPR028082">
    <property type="entry name" value="Peripla_BP_I"/>
</dbReference>
<reference evidence="6 7" key="1">
    <citation type="submission" date="2018-06" db="EMBL/GenBank/DDBJ databases">
        <authorList>
            <consortium name="Pathogen Informatics"/>
            <person name="Doyle S."/>
        </authorList>
    </citation>
    <scope>NUCLEOTIDE SEQUENCE [LARGE SCALE GENOMIC DNA]</scope>
    <source>
        <strain evidence="6 7">NCTC12278</strain>
    </source>
</reference>
<dbReference type="SUPFAM" id="SSF47413">
    <property type="entry name" value="lambda repressor-like DNA-binding domains"/>
    <property type="match status" value="1"/>
</dbReference>
<dbReference type="EMBL" id="LS483343">
    <property type="protein sequence ID" value="SQF39917.1"/>
    <property type="molecule type" value="Genomic_DNA"/>
</dbReference>
<dbReference type="InterPro" id="IPR010982">
    <property type="entry name" value="Lambda_DNA-bd_dom_sf"/>
</dbReference>
<dbReference type="Gene3D" id="3.40.50.2300">
    <property type="match status" value="2"/>
</dbReference>
<dbReference type="InterPro" id="IPR046335">
    <property type="entry name" value="LacI/GalR-like_sensor"/>
</dbReference>